<evidence type="ECO:0000313" key="7">
    <source>
        <dbReference type="EMBL" id="CUA97079.1"/>
    </source>
</evidence>
<feature type="transmembrane region" description="Helical" evidence="6">
    <location>
        <begin position="307"/>
        <end position="338"/>
    </location>
</feature>
<evidence type="ECO:0000256" key="5">
    <source>
        <dbReference type="ARBA" id="ARBA00023136"/>
    </source>
</evidence>
<accession>A0A0K6I1S0</accession>
<reference evidence="8" key="1">
    <citation type="submission" date="2015-08" db="EMBL/GenBank/DDBJ databases">
        <authorList>
            <person name="Varghese N."/>
        </authorList>
    </citation>
    <scope>NUCLEOTIDE SEQUENCE [LARGE SCALE GENOMIC DNA]</scope>
    <source>
        <strain evidence="8">DSM 18181</strain>
    </source>
</reference>
<protein>
    <submittedName>
        <fullName evidence="7">Predicted PurR-regulated permease PerM</fullName>
    </submittedName>
</protein>
<dbReference type="Pfam" id="PF01594">
    <property type="entry name" value="AI-2E_transport"/>
    <property type="match status" value="1"/>
</dbReference>
<comment type="similarity">
    <text evidence="2">Belongs to the autoinducer-2 exporter (AI-2E) (TC 2.A.86) family.</text>
</comment>
<dbReference type="PANTHER" id="PTHR21716">
    <property type="entry name" value="TRANSMEMBRANE PROTEIN"/>
    <property type="match status" value="1"/>
</dbReference>
<name>A0A0K6I1S0_9BURK</name>
<feature type="transmembrane region" description="Helical" evidence="6">
    <location>
        <begin position="213"/>
        <end position="232"/>
    </location>
</feature>
<gene>
    <name evidence="7" type="ORF">Ga0061069_105104</name>
</gene>
<comment type="subcellular location">
    <subcellularLocation>
        <location evidence="1">Membrane</location>
        <topology evidence="1">Multi-pass membrane protein</topology>
    </subcellularLocation>
</comment>
<dbReference type="Proteomes" id="UP000183649">
    <property type="component" value="Unassembled WGS sequence"/>
</dbReference>
<dbReference type="PANTHER" id="PTHR21716:SF64">
    <property type="entry name" value="AI-2 TRANSPORT PROTEIN TQSA"/>
    <property type="match status" value="1"/>
</dbReference>
<keyword evidence="8" id="KW-1185">Reference proteome</keyword>
<evidence type="ECO:0000256" key="1">
    <source>
        <dbReference type="ARBA" id="ARBA00004141"/>
    </source>
</evidence>
<feature type="transmembrane region" description="Helical" evidence="6">
    <location>
        <begin position="152"/>
        <end position="173"/>
    </location>
</feature>
<evidence type="ECO:0000313" key="8">
    <source>
        <dbReference type="Proteomes" id="UP000183649"/>
    </source>
</evidence>
<feature type="transmembrane region" description="Helical" evidence="6">
    <location>
        <begin position="269"/>
        <end position="287"/>
    </location>
</feature>
<dbReference type="OrthoDB" id="5792512at2"/>
<dbReference type="AlphaFoldDB" id="A0A0K6I1S0"/>
<dbReference type="GO" id="GO:0016020">
    <property type="term" value="C:membrane"/>
    <property type="evidence" value="ECO:0007669"/>
    <property type="project" value="UniProtKB-SubCell"/>
</dbReference>
<feature type="transmembrane region" description="Helical" evidence="6">
    <location>
        <begin position="65"/>
        <end position="88"/>
    </location>
</feature>
<evidence type="ECO:0000256" key="3">
    <source>
        <dbReference type="ARBA" id="ARBA00022692"/>
    </source>
</evidence>
<dbReference type="STRING" id="339866.GCA_001418255_01610"/>
<dbReference type="RefSeq" id="WP_055450508.1">
    <property type="nucleotide sequence ID" value="NZ_CYHF01000005.1"/>
</dbReference>
<evidence type="ECO:0000256" key="4">
    <source>
        <dbReference type="ARBA" id="ARBA00022989"/>
    </source>
</evidence>
<evidence type="ECO:0000256" key="6">
    <source>
        <dbReference type="SAM" id="Phobius"/>
    </source>
</evidence>
<sequence length="352" mass="38504">MLLAPSVKNALIWLGIGLVALWLIWLLGSILMPFLVGMTLAYVLHPLVERLKQRRVPRALGAAMALIVAIGLFVGLFLLLVPVVTQLVPLIREKFPLLLQAIINWGTPLLARFDIHVQFDISSMQQTLAKYLTTHGEDWAALLLRSASTGGMGLLVLLGNLTLIPVVAFYLLLDWEPTLARARSLIPPKHRDAVLSFFHDCDVILGQYLRGQLLVMLILAFYYSLGLVIAGFNLALPVGIFTGLAVFVPYVGFGLGLLLALLAGALQFLSWYGVIAVAIVYGIGQLIESMYITPKFVGESIGLHPLLVIFILLAFGTLFGFWGILLALPAGAVLLVVVRRLLAWYRASALFV</sequence>
<feature type="transmembrane region" description="Helical" evidence="6">
    <location>
        <begin position="238"/>
        <end position="262"/>
    </location>
</feature>
<dbReference type="GO" id="GO:0055085">
    <property type="term" value="P:transmembrane transport"/>
    <property type="evidence" value="ECO:0007669"/>
    <property type="project" value="TreeGrafter"/>
</dbReference>
<keyword evidence="3 6" id="KW-0812">Transmembrane</keyword>
<evidence type="ECO:0000256" key="2">
    <source>
        <dbReference type="ARBA" id="ARBA00009773"/>
    </source>
</evidence>
<keyword evidence="5 6" id="KW-0472">Membrane</keyword>
<dbReference type="InterPro" id="IPR002549">
    <property type="entry name" value="AI-2E-like"/>
</dbReference>
<proteinExistence type="inferred from homology"/>
<organism evidence="7 8">
    <name type="scientific">Thiomonas bhubaneswarensis</name>
    <dbReference type="NCBI Taxonomy" id="339866"/>
    <lineage>
        <taxon>Bacteria</taxon>
        <taxon>Pseudomonadati</taxon>
        <taxon>Pseudomonadota</taxon>
        <taxon>Betaproteobacteria</taxon>
        <taxon>Burkholderiales</taxon>
        <taxon>Thiomonas</taxon>
    </lineage>
</organism>
<dbReference type="EMBL" id="CYHF01000005">
    <property type="protein sequence ID" value="CUA97079.1"/>
    <property type="molecule type" value="Genomic_DNA"/>
</dbReference>
<feature type="transmembrane region" description="Helical" evidence="6">
    <location>
        <begin position="12"/>
        <end position="44"/>
    </location>
</feature>
<keyword evidence="4 6" id="KW-1133">Transmembrane helix</keyword>